<name>A0A239X9J3_9FLAO</name>
<evidence type="ECO:0000313" key="2">
    <source>
        <dbReference type="EMBL" id="SNV42843.1"/>
    </source>
</evidence>
<dbReference type="PROSITE" id="PS51257">
    <property type="entry name" value="PROKAR_LIPOPROTEIN"/>
    <property type="match status" value="1"/>
</dbReference>
<gene>
    <name evidence="2" type="ORF">SAMEA4412677_01155</name>
</gene>
<reference evidence="2 3" key="1">
    <citation type="submission" date="2017-06" db="EMBL/GenBank/DDBJ databases">
        <authorList>
            <consortium name="Pathogen Informatics"/>
        </authorList>
    </citation>
    <scope>NUCLEOTIDE SEQUENCE [LARGE SCALE GENOMIC DNA]</scope>
    <source>
        <strain evidence="2 3">NCTC13490</strain>
    </source>
</reference>
<feature type="signal peptide" evidence="1">
    <location>
        <begin position="1"/>
        <end position="23"/>
    </location>
</feature>
<dbReference type="EMBL" id="LT906465">
    <property type="protein sequence ID" value="SNV42843.1"/>
    <property type="molecule type" value="Genomic_DNA"/>
</dbReference>
<feature type="chain" id="PRO_5013280728" description="Lipoprotein" evidence="1">
    <location>
        <begin position="24"/>
        <end position="186"/>
    </location>
</feature>
<evidence type="ECO:0000256" key="1">
    <source>
        <dbReference type="SAM" id="SignalP"/>
    </source>
</evidence>
<dbReference type="RefSeq" id="WP_095071316.1">
    <property type="nucleotide sequence ID" value="NZ_LT906465.1"/>
</dbReference>
<evidence type="ECO:0008006" key="4">
    <source>
        <dbReference type="Google" id="ProtNLM"/>
    </source>
</evidence>
<proteinExistence type="predicted"/>
<dbReference type="AlphaFoldDB" id="A0A239X9J3"/>
<accession>A0A239X9J3</accession>
<keyword evidence="3" id="KW-1185">Reference proteome</keyword>
<sequence>MKNIFNLILVIFASLFILSCRNADDVPEDIHEHEEIEKITLTVTEKSNAANVQTVNYIGGNADKALTLQNGKSYLVSVDFFHKHDDHYHSMLDEIIKEKDEHFIVFEFAGIGANLVRAADDIVRTDGKKLGVKTEWSINSAPSNAKVSLKLFHTPTSVDQNYPSATNQLGKMTGGEADVNALISIQ</sequence>
<protein>
    <recommendedName>
        <fullName evidence="4">Lipoprotein</fullName>
    </recommendedName>
</protein>
<keyword evidence="1" id="KW-0732">Signal</keyword>
<organism evidence="2 3">
    <name type="scientific">Chryseobacterium taklimakanense</name>
    <dbReference type="NCBI Taxonomy" id="536441"/>
    <lineage>
        <taxon>Bacteria</taxon>
        <taxon>Pseudomonadati</taxon>
        <taxon>Bacteroidota</taxon>
        <taxon>Flavobacteriia</taxon>
        <taxon>Flavobacteriales</taxon>
        <taxon>Weeksellaceae</taxon>
        <taxon>Chryseobacterium group</taxon>
        <taxon>Chryseobacterium</taxon>
    </lineage>
</organism>
<dbReference type="Proteomes" id="UP000215196">
    <property type="component" value="Chromosome 1"/>
</dbReference>
<dbReference type="KEGG" id="ctak:4412677_01155"/>
<evidence type="ECO:0000313" key="3">
    <source>
        <dbReference type="Proteomes" id="UP000215196"/>
    </source>
</evidence>